<dbReference type="RefSeq" id="WP_345345638.1">
    <property type="nucleotide sequence ID" value="NZ_BAABFB010000044.1"/>
</dbReference>
<dbReference type="InterPro" id="IPR000620">
    <property type="entry name" value="EamA_dom"/>
</dbReference>
<dbReference type="InterPro" id="IPR004626">
    <property type="entry name" value="RarD"/>
</dbReference>
<comment type="caution">
    <text evidence="10">The sequence shown here is derived from an EMBL/GenBank/DDBJ whole genome shotgun (WGS) entry which is preliminary data.</text>
</comment>
<evidence type="ECO:0000313" key="11">
    <source>
        <dbReference type="Proteomes" id="UP001501183"/>
    </source>
</evidence>
<feature type="transmembrane region" description="Helical" evidence="8">
    <location>
        <begin position="15"/>
        <end position="38"/>
    </location>
</feature>
<evidence type="ECO:0000256" key="3">
    <source>
        <dbReference type="ARBA" id="ARBA00022448"/>
    </source>
</evidence>
<evidence type="ECO:0000256" key="1">
    <source>
        <dbReference type="ARBA" id="ARBA00004651"/>
    </source>
</evidence>
<reference evidence="11" key="1">
    <citation type="journal article" date="2019" name="Int. J. Syst. Evol. Microbiol.">
        <title>The Global Catalogue of Microorganisms (GCM) 10K type strain sequencing project: providing services to taxonomists for standard genome sequencing and annotation.</title>
        <authorList>
            <consortium name="The Broad Institute Genomics Platform"/>
            <consortium name="The Broad Institute Genome Sequencing Center for Infectious Disease"/>
            <person name="Wu L."/>
            <person name="Ma J."/>
        </authorList>
    </citation>
    <scope>NUCLEOTIDE SEQUENCE [LARGE SCALE GENOMIC DNA]</scope>
    <source>
        <strain evidence="11">JCM 32206</strain>
    </source>
</reference>
<organism evidence="10 11">
    <name type="scientific">Rhodococcus olei</name>
    <dbReference type="NCBI Taxonomy" id="2161675"/>
    <lineage>
        <taxon>Bacteria</taxon>
        <taxon>Bacillati</taxon>
        <taxon>Actinomycetota</taxon>
        <taxon>Actinomycetes</taxon>
        <taxon>Mycobacteriales</taxon>
        <taxon>Nocardiaceae</taxon>
        <taxon>Rhodococcus</taxon>
    </lineage>
</organism>
<evidence type="ECO:0000256" key="2">
    <source>
        <dbReference type="ARBA" id="ARBA00007362"/>
    </source>
</evidence>
<evidence type="ECO:0000259" key="9">
    <source>
        <dbReference type="Pfam" id="PF00892"/>
    </source>
</evidence>
<protein>
    <submittedName>
        <fullName evidence="10">EamA family transporter RarD</fullName>
    </submittedName>
</protein>
<keyword evidence="11" id="KW-1185">Reference proteome</keyword>
<feature type="domain" description="EamA" evidence="9">
    <location>
        <begin position="16"/>
        <end position="149"/>
    </location>
</feature>
<dbReference type="EMBL" id="BAABFB010000044">
    <property type="protein sequence ID" value="GAA4480436.1"/>
    <property type="molecule type" value="Genomic_DNA"/>
</dbReference>
<feature type="transmembrane region" description="Helical" evidence="8">
    <location>
        <begin position="156"/>
        <end position="172"/>
    </location>
</feature>
<keyword evidence="7 8" id="KW-0472">Membrane</keyword>
<gene>
    <name evidence="10" type="primary">rarD</name>
    <name evidence="10" type="ORF">GCM10023094_26960</name>
</gene>
<keyword evidence="6 8" id="KW-1133">Transmembrane helix</keyword>
<feature type="transmembrane region" description="Helical" evidence="8">
    <location>
        <begin position="242"/>
        <end position="263"/>
    </location>
</feature>
<feature type="transmembrane region" description="Helical" evidence="8">
    <location>
        <begin position="210"/>
        <end position="235"/>
    </location>
</feature>
<dbReference type="Pfam" id="PF00892">
    <property type="entry name" value="EamA"/>
    <property type="match status" value="1"/>
</dbReference>
<feature type="transmembrane region" description="Helical" evidence="8">
    <location>
        <begin position="50"/>
        <end position="68"/>
    </location>
</feature>
<proteinExistence type="inferred from homology"/>
<evidence type="ECO:0000256" key="4">
    <source>
        <dbReference type="ARBA" id="ARBA00022475"/>
    </source>
</evidence>
<keyword evidence="3" id="KW-0813">Transport</keyword>
<feature type="transmembrane region" description="Helical" evidence="8">
    <location>
        <begin position="184"/>
        <end position="204"/>
    </location>
</feature>
<name>A0ABP8P4M9_9NOCA</name>
<dbReference type="InterPro" id="IPR037185">
    <property type="entry name" value="EmrE-like"/>
</dbReference>
<comment type="subcellular location">
    <subcellularLocation>
        <location evidence="1">Cell membrane</location>
        <topology evidence="1">Multi-pass membrane protein</topology>
    </subcellularLocation>
</comment>
<keyword evidence="4" id="KW-1003">Cell membrane</keyword>
<feature type="transmembrane region" description="Helical" evidence="8">
    <location>
        <begin position="108"/>
        <end position="126"/>
    </location>
</feature>
<comment type="similarity">
    <text evidence="2">Belongs to the EamA transporter family.</text>
</comment>
<dbReference type="SUPFAM" id="SSF103481">
    <property type="entry name" value="Multidrug resistance efflux transporter EmrE"/>
    <property type="match status" value="2"/>
</dbReference>
<dbReference type="PANTHER" id="PTHR22911">
    <property type="entry name" value="ACYL-MALONYL CONDENSING ENZYME-RELATED"/>
    <property type="match status" value="1"/>
</dbReference>
<evidence type="ECO:0000256" key="6">
    <source>
        <dbReference type="ARBA" id="ARBA00022989"/>
    </source>
</evidence>
<evidence type="ECO:0000256" key="8">
    <source>
        <dbReference type="SAM" id="Phobius"/>
    </source>
</evidence>
<accession>A0ABP8P4M9</accession>
<feature type="transmembrane region" description="Helical" evidence="8">
    <location>
        <begin position="275"/>
        <end position="293"/>
    </location>
</feature>
<evidence type="ECO:0000256" key="5">
    <source>
        <dbReference type="ARBA" id="ARBA00022692"/>
    </source>
</evidence>
<dbReference type="NCBIfam" id="TIGR00688">
    <property type="entry name" value="rarD"/>
    <property type="match status" value="1"/>
</dbReference>
<feature type="transmembrane region" description="Helical" evidence="8">
    <location>
        <begin position="133"/>
        <end position="150"/>
    </location>
</feature>
<dbReference type="Proteomes" id="UP001501183">
    <property type="component" value="Unassembled WGS sequence"/>
</dbReference>
<evidence type="ECO:0000256" key="7">
    <source>
        <dbReference type="ARBA" id="ARBA00023136"/>
    </source>
</evidence>
<dbReference type="PANTHER" id="PTHR22911:SF137">
    <property type="entry name" value="SOLUTE CARRIER FAMILY 35 MEMBER G2-RELATED"/>
    <property type="match status" value="1"/>
</dbReference>
<keyword evidence="5 8" id="KW-0812">Transmembrane</keyword>
<feature type="transmembrane region" description="Helical" evidence="8">
    <location>
        <begin position="75"/>
        <end position="96"/>
    </location>
</feature>
<evidence type="ECO:0000313" key="10">
    <source>
        <dbReference type="EMBL" id="GAA4480436.1"/>
    </source>
</evidence>
<sequence length="313" mass="32996">MSEAAAGVGRSDRDVGVAAAVGAYALWGMFPIFFGLLAPAGPVEILAQRMLWTLVVMLGVAAVVGRLSRLRTLTLRAALMVVAAAAAISVNWGVYIYGVTSGRVVEAALGYFVNPLVSVLLGMVVLRERINRWQAVALGFGALAVVVLTVDYGRPPWIALVLALSFGGYGLIKKTIPLDPVTSLTAEGIVTAPFALGYLAWLAASGASTFVGHGIVHTLLLMSAGAVTAVPLLLFGAAAQRVPLVTLGIIQYLNPALQMTWGVAVLHEDMPGSRWAGFVLIWLALVVFTVDAVRRVRRSRRQVGDRPALGLST</sequence>